<dbReference type="Proteomes" id="UP000068196">
    <property type="component" value="Chromosome"/>
</dbReference>
<proteinExistence type="inferred from homology"/>
<dbReference type="AlphaFoldDB" id="A0A0U5AX24"/>
<dbReference type="EMBL" id="AP014945">
    <property type="protein sequence ID" value="BAU23166.1"/>
    <property type="molecule type" value="Genomic_DNA"/>
</dbReference>
<comment type="similarity">
    <text evidence="1">Belongs to the UPF0047 family.</text>
</comment>
<evidence type="ECO:0000256" key="1">
    <source>
        <dbReference type="ARBA" id="ARBA00005534"/>
    </source>
</evidence>
<evidence type="ECO:0008006" key="4">
    <source>
        <dbReference type="Google" id="ProtNLM"/>
    </source>
</evidence>
<dbReference type="Pfam" id="PF01894">
    <property type="entry name" value="YjbQ"/>
    <property type="match status" value="1"/>
</dbReference>
<dbReference type="InterPro" id="IPR035917">
    <property type="entry name" value="YjbQ-like_sf"/>
</dbReference>
<gene>
    <name evidence="2" type="ORF">THC_0775</name>
</gene>
<dbReference type="NCBIfam" id="TIGR00149">
    <property type="entry name" value="TIGR00149_YjbQ"/>
    <property type="match status" value="1"/>
</dbReference>
<reference evidence="2 3" key="1">
    <citation type="journal article" date="2016" name="Int. J. Syst. Evol. Microbiol.">
        <title>Caldimicrobium thiodismutans sp. nov., a sulfur-disproportionating bacterium isolated from a hot spring, and emended description of the genus Caldimicrobium.</title>
        <authorList>
            <person name="Kojima H."/>
            <person name="Umezawa K."/>
            <person name="Fukui M."/>
        </authorList>
    </citation>
    <scope>NUCLEOTIDE SEQUENCE [LARGE SCALE GENOMIC DNA]</scope>
    <source>
        <strain evidence="2 3">TF1</strain>
    </source>
</reference>
<dbReference type="PANTHER" id="PTHR30615">
    <property type="entry name" value="UNCHARACTERIZED PROTEIN YJBQ-RELATED"/>
    <property type="match status" value="1"/>
</dbReference>
<evidence type="ECO:0000313" key="3">
    <source>
        <dbReference type="Proteomes" id="UP000068196"/>
    </source>
</evidence>
<dbReference type="PANTHER" id="PTHR30615:SF8">
    <property type="entry name" value="UPF0047 PROTEIN C4A8.02C"/>
    <property type="match status" value="1"/>
</dbReference>
<accession>A0A0U5AX24</accession>
<dbReference type="SUPFAM" id="SSF111038">
    <property type="entry name" value="YjbQ-like"/>
    <property type="match status" value="1"/>
</dbReference>
<sequence length="131" mass="14667">MLSMEIITIKTTKKTELIDITSDVERVLPHKDGICILFNPHTTAGLIVNEGADPSVKEDILAIFSQLAPEKYPYKHLEGNSPGHIKSSLTGPTLILLVEKGKLLLGTWQRVFFAEYDGPRNRKVYVKFMEG</sequence>
<dbReference type="KEGG" id="cthi:THC_0775"/>
<dbReference type="PIRSF" id="PIRSF004681">
    <property type="entry name" value="UCP004681"/>
    <property type="match status" value="1"/>
</dbReference>
<organism evidence="2 3">
    <name type="scientific">Caldimicrobium thiodismutans</name>
    <dbReference type="NCBI Taxonomy" id="1653476"/>
    <lineage>
        <taxon>Bacteria</taxon>
        <taxon>Pseudomonadati</taxon>
        <taxon>Thermodesulfobacteriota</taxon>
        <taxon>Thermodesulfobacteria</taxon>
        <taxon>Thermodesulfobacteriales</taxon>
        <taxon>Thermodesulfobacteriaceae</taxon>
        <taxon>Caldimicrobium</taxon>
    </lineage>
</organism>
<evidence type="ECO:0000313" key="2">
    <source>
        <dbReference type="EMBL" id="BAU23166.1"/>
    </source>
</evidence>
<dbReference type="Gene3D" id="2.60.120.460">
    <property type="entry name" value="YjbQ-like"/>
    <property type="match status" value="1"/>
</dbReference>
<keyword evidence="3" id="KW-1185">Reference proteome</keyword>
<dbReference type="PATRIC" id="fig|1653476.3.peg.804"/>
<name>A0A0U5AX24_9BACT</name>
<protein>
    <recommendedName>
        <fullName evidence="4">Secondary thiamine-phosphate synthase enzyme</fullName>
    </recommendedName>
</protein>
<dbReference type="InterPro" id="IPR001602">
    <property type="entry name" value="UPF0047_YjbQ-like"/>
</dbReference>
<reference evidence="3" key="2">
    <citation type="journal article" date="2016" name="Int. J. Syst. Evol. Microbiol.">
        <title>Caldimicrobium thiodismutans sp. nov., a sulfur-disproportionating bacterium isolated from a hot spring.</title>
        <authorList>
            <person name="Kojima H."/>
            <person name="Umezawa K."/>
            <person name="Fukui M."/>
        </authorList>
    </citation>
    <scope>NUCLEOTIDE SEQUENCE [LARGE SCALE GENOMIC DNA]</scope>
    <source>
        <strain evidence="3">TF1</strain>
    </source>
</reference>